<accession>A0ACC0YJ86</accession>
<protein>
    <submittedName>
        <fullName evidence="1">Uncharacterized protein</fullName>
    </submittedName>
</protein>
<sequence length="55" mass="6478">MNNNSRVNITRSIKPMKMRCMLDIFGAHDVTLKRKGKLHILITCLWTSNEIKKDY</sequence>
<proteinExistence type="predicted"/>
<name>A0ACC0YJ86_9ROSI</name>
<dbReference type="EMBL" id="CM047742">
    <property type="protein sequence ID" value="KAJ0035922.1"/>
    <property type="molecule type" value="Genomic_DNA"/>
</dbReference>
<reference evidence="2" key="1">
    <citation type="journal article" date="2023" name="G3 (Bethesda)">
        <title>Genome assembly and association tests identify interacting loci associated with vigor, precocity, and sex in interspecific pistachio rootstocks.</title>
        <authorList>
            <person name="Palmer W."/>
            <person name="Jacygrad E."/>
            <person name="Sagayaradj S."/>
            <person name="Cavanaugh K."/>
            <person name="Han R."/>
            <person name="Bertier L."/>
            <person name="Beede B."/>
            <person name="Kafkas S."/>
            <person name="Golino D."/>
            <person name="Preece J."/>
            <person name="Michelmore R."/>
        </authorList>
    </citation>
    <scope>NUCLEOTIDE SEQUENCE [LARGE SCALE GENOMIC DNA]</scope>
</reference>
<dbReference type="Proteomes" id="UP001163603">
    <property type="component" value="Chromosome 7"/>
</dbReference>
<evidence type="ECO:0000313" key="1">
    <source>
        <dbReference type="EMBL" id="KAJ0035922.1"/>
    </source>
</evidence>
<evidence type="ECO:0000313" key="2">
    <source>
        <dbReference type="Proteomes" id="UP001163603"/>
    </source>
</evidence>
<organism evidence="1 2">
    <name type="scientific">Pistacia integerrima</name>
    <dbReference type="NCBI Taxonomy" id="434235"/>
    <lineage>
        <taxon>Eukaryota</taxon>
        <taxon>Viridiplantae</taxon>
        <taxon>Streptophyta</taxon>
        <taxon>Embryophyta</taxon>
        <taxon>Tracheophyta</taxon>
        <taxon>Spermatophyta</taxon>
        <taxon>Magnoliopsida</taxon>
        <taxon>eudicotyledons</taxon>
        <taxon>Gunneridae</taxon>
        <taxon>Pentapetalae</taxon>
        <taxon>rosids</taxon>
        <taxon>malvids</taxon>
        <taxon>Sapindales</taxon>
        <taxon>Anacardiaceae</taxon>
        <taxon>Pistacia</taxon>
    </lineage>
</organism>
<keyword evidence="2" id="KW-1185">Reference proteome</keyword>
<comment type="caution">
    <text evidence="1">The sequence shown here is derived from an EMBL/GenBank/DDBJ whole genome shotgun (WGS) entry which is preliminary data.</text>
</comment>
<gene>
    <name evidence="1" type="ORF">Pint_24511</name>
</gene>